<dbReference type="InterPro" id="IPR036390">
    <property type="entry name" value="WH_DNA-bd_sf"/>
</dbReference>
<sequence length="352" mass="38561">MSEENIQLQNIIEGAILAAGEALSIDRILSLFDENEQPEKDDIKQALLAIQEKNAGRGFELVEVASGWRFQVVEDIAMWVNRLWDEKPQKYSRALLETLALVAYRQPITRGDIEDVRGVAVSSHIIKTLVEREWVKVVGHRDVPGRPALYATTRQFLDYFNLKSLDELPTLGELKDIDGLNEDLAFEEAVEASKTEDLAESDAQEQAADEAQQAAAGEAPVAENPETTAEKGAADEAAVESETLSDDSMDDELAEADTDAGIENENETDGSETSELEQDQEQVASAAAEEHDAAEETEQLDDADTDSAASDDIDEDETLAEQDLNTSEEADAPASELDESQTLEETSEEKLD</sequence>
<feature type="compositionally biased region" description="Low complexity" evidence="5">
    <location>
        <begin position="204"/>
        <end position="223"/>
    </location>
</feature>
<dbReference type="GeneID" id="98615747"/>
<keyword evidence="4" id="KW-0131">Cell cycle</keyword>
<keyword evidence="7" id="KW-1185">Reference proteome</keyword>
<dbReference type="InterPro" id="IPR005234">
    <property type="entry name" value="ScpB_csome_segregation"/>
</dbReference>
<feature type="compositionally biased region" description="Acidic residues" evidence="5">
    <location>
        <begin position="237"/>
        <end position="280"/>
    </location>
</feature>
<organism evidence="6 7">
    <name type="scientific">Saccharophagus degradans (strain 2-40 / ATCC 43961 / DSM 17024)</name>
    <dbReference type="NCBI Taxonomy" id="203122"/>
    <lineage>
        <taxon>Bacteria</taxon>
        <taxon>Pseudomonadati</taxon>
        <taxon>Pseudomonadota</taxon>
        <taxon>Gammaproteobacteria</taxon>
        <taxon>Cellvibrionales</taxon>
        <taxon>Cellvibrionaceae</taxon>
        <taxon>Saccharophagus</taxon>
    </lineage>
</organism>
<keyword evidence="1" id="KW-0963">Cytoplasm</keyword>
<dbReference type="Pfam" id="PF04079">
    <property type="entry name" value="SMC_ScpB"/>
    <property type="match status" value="1"/>
</dbReference>
<evidence type="ECO:0000256" key="5">
    <source>
        <dbReference type="SAM" id="MobiDB-lite"/>
    </source>
</evidence>
<dbReference type="InterPro" id="IPR036388">
    <property type="entry name" value="WH-like_DNA-bd_sf"/>
</dbReference>
<dbReference type="AlphaFoldDB" id="Q21JZ8"/>
<dbReference type="KEGG" id="sde:Sde_1721"/>
<accession>Q21JZ8</accession>
<dbReference type="RefSeq" id="WP_011468201.1">
    <property type="nucleotide sequence ID" value="NC_007912.1"/>
</dbReference>
<protein>
    <submittedName>
        <fullName evidence="6">Condensin subunit ScpB</fullName>
    </submittedName>
</protein>
<proteinExistence type="predicted"/>
<keyword evidence="3" id="KW-0159">Chromosome partition</keyword>
<evidence type="ECO:0000256" key="1">
    <source>
        <dbReference type="ARBA" id="ARBA00022490"/>
    </source>
</evidence>
<dbReference type="Gene3D" id="1.10.10.10">
    <property type="entry name" value="Winged helix-like DNA-binding domain superfamily/Winged helix DNA-binding domain"/>
    <property type="match status" value="2"/>
</dbReference>
<evidence type="ECO:0000256" key="2">
    <source>
        <dbReference type="ARBA" id="ARBA00022618"/>
    </source>
</evidence>
<dbReference type="OrthoDB" id="9806226at2"/>
<evidence type="ECO:0000313" key="7">
    <source>
        <dbReference type="Proteomes" id="UP000001947"/>
    </source>
</evidence>
<dbReference type="Proteomes" id="UP000001947">
    <property type="component" value="Chromosome"/>
</dbReference>
<dbReference type="GO" id="GO:0051304">
    <property type="term" value="P:chromosome separation"/>
    <property type="evidence" value="ECO:0007669"/>
    <property type="project" value="InterPro"/>
</dbReference>
<name>Q21JZ8_SACD2</name>
<evidence type="ECO:0000256" key="3">
    <source>
        <dbReference type="ARBA" id="ARBA00022829"/>
    </source>
</evidence>
<dbReference type="PANTHER" id="PTHR34298">
    <property type="entry name" value="SEGREGATION AND CONDENSATION PROTEIN B"/>
    <property type="match status" value="1"/>
</dbReference>
<keyword evidence="2" id="KW-0132">Cell division</keyword>
<dbReference type="GO" id="GO:0051301">
    <property type="term" value="P:cell division"/>
    <property type="evidence" value="ECO:0007669"/>
    <property type="project" value="UniProtKB-KW"/>
</dbReference>
<dbReference type="SUPFAM" id="SSF46785">
    <property type="entry name" value="Winged helix' DNA-binding domain"/>
    <property type="match status" value="2"/>
</dbReference>
<feature type="region of interest" description="Disordered" evidence="5">
    <location>
        <begin position="191"/>
        <end position="352"/>
    </location>
</feature>
<dbReference type="eggNOG" id="COG1386">
    <property type="taxonomic scope" value="Bacteria"/>
</dbReference>
<feature type="compositionally biased region" description="Acidic residues" evidence="5">
    <location>
        <begin position="292"/>
        <end position="352"/>
    </location>
</feature>
<dbReference type="NCBIfam" id="TIGR00281">
    <property type="entry name" value="SMC-Scp complex subunit ScpB"/>
    <property type="match status" value="1"/>
</dbReference>
<evidence type="ECO:0000256" key="4">
    <source>
        <dbReference type="ARBA" id="ARBA00023306"/>
    </source>
</evidence>
<gene>
    <name evidence="6" type="ordered locus">Sde_1721</name>
</gene>
<dbReference type="HOGENOM" id="CLU_045647_2_0_6"/>
<dbReference type="EMBL" id="CP000282">
    <property type="protein sequence ID" value="ABD80981.1"/>
    <property type="molecule type" value="Genomic_DNA"/>
</dbReference>
<dbReference type="PANTHER" id="PTHR34298:SF2">
    <property type="entry name" value="SEGREGATION AND CONDENSATION PROTEIN B"/>
    <property type="match status" value="1"/>
</dbReference>
<dbReference type="STRING" id="203122.Sde_1721"/>
<reference evidence="6 7" key="1">
    <citation type="journal article" date="2008" name="PLoS Genet.">
        <title>Complete genome sequence of the complex carbohydrate-degrading marine bacterium, Saccharophagus degradans strain 2-40 T.</title>
        <authorList>
            <person name="Weiner R.M."/>
            <person name="Taylor L.E.II."/>
            <person name="Henrissat B."/>
            <person name="Hauser L."/>
            <person name="Land M."/>
            <person name="Coutinho P.M."/>
            <person name="Rancurel C."/>
            <person name="Saunders E.H."/>
            <person name="Longmire A.G."/>
            <person name="Zhang H."/>
            <person name="Bayer E.A."/>
            <person name="Gilbert H.J."/>
            <person name="Larimer F."/>
            <person name="Zhulin I.B."/>
            <person name="Ekborg N.A."/>
            <person name="Lamed R."/>
            <person name="Richardson P.M."/>
            <person name="Borovok I."/>
            <person name="Hutcheson S."/>
        </authorList>
    </citation>
    <scope>NUCLEOTIDE SEQUENCE [LARGE SCALE GENOMIC DNA]</scope>
    <source>
        <strain evidence="7">2-40 / ATCC 43961 / DSM 17024</strain>
    </source>
</reference>
<evidence type="ECO:0000313" key="6">
    <source>
        <dbReference type="EMBL" id="ABD80981.1"/>
    </source>
</evidence>